<protein>
    <submittedName>
        <fullName evidence="1">Uncharacterized protein</fullName>
    </submittedName>
</protein>
<evidence type="ECO:0000313" key="2">
    <source>
        <dbReference type="Proteomes" id="UP000633509"/>
    </source>
</evidence>
<evidence type="ECO:0000313" key="1">
    <source>
        <dbReference type="EMBL" id="MBE1589693.1"/>
    </source>
</evidence>
<keyword evidence="2" id="KW-1185">Reference proteome</keyword>
<dbReference type="Proteomes" id="UP000633509">
    <property type="component" value="Unassembled WGS sequence"/>
</dbReference>
<dbReference type="InterPro" id="IPR045592">
    <property type="entry name" value="DUF6461"/>
</dbReference>
<dbReference type="EMBL" id="JADBEK010000001">
    <property type="protein sequence ID" value="MBE1589693.1"/>
    <property type="molecule type" value="Genomic_DNA"/>
</dbReference>
<name>A0ABR9MAW7_9ACTN</name>
<sequence>MQIAGHLPLGDALASTPRAGVGWSSAPAADYVWLAEECTGGDGEAGLCLTFVRGLPPDAVFRRIGAAPGVAGGFPIAAYAVQSGTVLEYGWAWMSWEQRVSLSVGTAVATVLVDLKHDYFFYLVDGRLISSFSWYAYSLRDGLDPDPLLADVHELGLDLDDLTEQPLPSALALAERATGVRLHRADFIRPSLVGSFGQAGKP</sequence>
<comment type="caution">
    <text evidence="1">The sequence shown here is derived from an EMBL/GenBank/DDBJ whole genome shotgun (WGS) entry which is preliminary data.</text>
</comment>
<dbReference type="Pfam" id="PF20062">
    <property type="entry name" value="DUF6461"/>
    <property type="match status" value="2"/>
</dbReference>
<gene>
    <name evidence="1" type="ORF">H4W80_007951</name>
</gene>
<dbReference type="RefSeq" id="WP_192789688.1">
    <property type="nucleotide sequence ID" value="NZ_JADBEK010000001.1"/>
</dbReference>
<reference evidence="1 2" key="1">
    <citation type="submission" date="2020-10" db="EMBL/GenBank/DDBJ databases">
        <title>Sequencing the genomes of 1000 actinobacteria strains.</title>
        <authorList>
            <person name="Klenk H.-P."/>
        </authorList>
    </citation>
    <scope>NUCLEOTIDE SEQUENCE [LARGE SCALE GENOMIC DNA]</scope>
    <source>
        <strain evidence="1 2">DSM 43173</strain>
    </source>
</reference>
<accession>A0ABR9MAW7</accession>
<organism evidence="1 2">
    <name type="scientific">Nonomuraea angiospora</name>
    <dbReference type="NCBI Taxonomy" id="46172"/>
    <lineage>
        <taxon>Bacteria</taxon>
        <taxon>Bacillati</taxon>
        <taxon>Actinomycetota</taxon>
        <taxon>Actinomycetes</taxon>
        <taxon>Streptosporangiales</taxon>
        <taxon>Streptosporangiaceae</taxon>
        <taxon>Nonomuraea</taxon>
    </lineage>
</organism>
<proteinExistence type="predicted"/>